<evidence type="ECO:0000256" key="1">
    <source>
        <dbReference type="SAM" id="SignalP"/>
    </source>
</evidence>
<reference evidence="2 3" key="1">
    <citation type="journal article" date="2018" name="Mol. Biol. Evol.">
        <title>Broad Genomic Sampling Reveals a Smut Pathogenic Ancestry of the Fungal Clade Ustilaginomycotina.</title>
        <authorList>
            <person name="Kijpornyongpan T."/>
            <person name="Mondo S.J."/>
            <person name="Barry K."/>
            <person name="Sandor L."/>
            <person name="Lee J."/>
            <person name="Lipzen A."/>
            <person name="Pangilinan J."/>
            <person name="LaButti K."/>
            <person name="Hainaut M."/>
            <person name="Henrissat B."/>
            <person name="Grigoriev I.V."/>
            <person name="Spatafora J.W."/>
            <person name="Aime M.C."/>
        </authorList>
    </citation>
    <scope>NUCLEOTIDE SEQUENCE [LARGE SCALE GENOMIC DNA]</scope>
    <source>
        <strain evidence="2 3">MCA 4658</strain>
    </source>
</reference>
<feature type="signal peptide" evidence="1">
    <location>
        <begin position="1"/>
        <end position="18"/>
    </location>
</feature>
<keyword evidence="3" id="KW-1185">Reference proteome</keyword>
<proteinExistence type="predicted"/>
<protein>
    <submittedName>
        <fullName evidence="2">Uncharacterized protein</fullName>
    </submittedName>
</protein>
<feature type="chain" id="PRO_5016445448" evidence="1">
    <location>
        <begin position="19"/>
        <end position="204"/>
    </location>
</feature>
<dbReference type="AlphaFoldDB" id="A0A316VR85"/>
<dbReference type="GeneID" id="37037146"/>
<accession>A0A316VR85</accession>
<evidence type="ECO:0000313" key="2">
    <source>
        <dbReference type="EMBL" id="PWN40106.1"/>
    </source>
</evidence>
<organism evidence="2 3">
    <name type="scientific">Ceraceosorus guamensis</name>
    <dbReference type="NCBI Taxonomy" id="1522189"/>
    <lineage>
        <taxon>Eukaryota</taxon>
        <taxon>Fungi</taxon>
        <taxon>Dikarya</taxon>
        <taxon>Basidiomycota</taxon>
        <taxon>Ustilaginomycotina</taxon>
        <taxon>Exobasidiomycetes</taxon>
        <taxon>Ceraceosorales</taxon>
        <taxon>Ceraceosoraceae</taxon>
        <taxon>Ceraceosorus</taxon>
    </lineage>
</organism>
<keyword evidence="1" id="KW-0732">Signal</keyword>
<name>A0A316VR85_9BASI</name>
<dbReference type="Proteomes" id="UP000245783">
    <property type="component" value="Unassembled WGS sequence"/>
</dbReference>
<gene>
    <name evidence="2" type="ORF">IE81DRAFT_331883</name>
</gene>
<sequence length="204" mass="23197">MLLVQSLPILALAATATCMPQFGLLADLFPRANPKNEPPVTDTTVDVLRVALDGACTGNPRAVRDAWVKQIDEADVQKHRITLDKPVVTQTLYSLHYVSYISKLNKDFDFTREQADHIFEKMTAVGYDDLNAALLDKTRLEKAHALKLDRQIHHSVGNLYRNWTAFLDEQYPGIEPTWPSKIVFKEVVDRIKAKLLEIIRAYRP</sequence>
<dbReference type="InParanoid" id="A0A316VR85"/>
<evidence type="ECO:0000313" key="3">
    <source>
        <dbReference type="Proteomes" id="UP000245783"/>
    </source>
</evidence>
<dbReference type="RefSeq" id="XP_025367266.1">
    <property type="nucleotide sequence ID" value="XM_025515276.1"/>
</dbReference>
<dbReference type="EMBL" id="KZ819430">
    <property type="protein sequence ID" value="PWN40106.1"/>
    <property type="molecule type" value="Genomic_DNA"/>
</dbReference>